<keyword evidence="3" id="KW-0964">Secreted</keyword>
<dbReference type="Pfam" id="PF03777">
    <property type="entry name" value="ChpA-C"/>
    <property type="match status" value="2"/>
</dbReference>
<keyword evidence="5" id="KW-0130">Cell adhesion</keyword>
<dbReference type="EMBL" id="BAAAHB010000013">
    <property type="protein sequence ID" value="GAA0455561.1"/>
    <property type="molecule type" value="Genomic_DNA"/>
</dbReference>
<keyword evidence="9" id="KW-0472">Membrane</keyword>
<feature type="chain" id="PRO_5046925180" evidence="10">
    <location>
        <begin position="30"/>
        <end position="291"/>
    </location>
</feature>
<evidence type="ECO:0000313" key="13">
    <source>
        <dbReference type="Proteomes" id="UP001499895"/>
    </source>
</evidence>
<name>A0ABP3JJG5_9ACTN</name>
<feature type="domain" description="Chaplin" evidence="11">
    <location>
        <begin position="40"/>
        <end position="80"/>
    </location>
</feature>
<feature type="transmembrane region" description="Helical" evidence="9">
    <location>
        <begin position="265"/>
        <end position="283"/>
    </location>
</feature>
<feature type="compositionally biased region" description="Low complexity" evidence="8">
    <location>
        <begin position="107"/>
        <end position="120"/>
    </location>
</feature>
<keyword evidence="9" id="KW-1133">Transmembrane helix</keyword>
<evidence type="ECO:0000256" key="10">
    <source>
        <dbReference type="SAM" id="SignalP"/>
    </source>
</evidence>
<evidence type="ECO:0000256" key="2">
    <source>
        <dbReference type="ARBA" id="ARBA00022512"/>
    </source>
</evidence>
<feature type="compositionally biased region" description="Basic residues" evidence="8">
    <location>
        <begin position="85"/>
        <end position="104"/>
    </location>
</feature>
<evidence type="ECO:0000256" key="8">
    <source>
        <dbReference type="SAM" id="MobiDB-lite"/>
    </source>
</evidence>
<evidence type="ECO:0000256" key="4">
    <source>
        <dbReference type="ARBA" id="ARBA00022729"/>
    </source>
</evidence>
<dbReference type="PROSITE" id="PS51884">
    <property type="entry name" value="CHAPLIN"/>
    <property type="match status" value="2"/>
</dbReference>
<sequence length="291" mass="28350">MRQVTKKSLITAAAASGVLAAVSGGYASAHSGANGTASNSPGVGSGNNVQVPVHVPVNACGNTVNVVGLLNPASGNRCVNGGHGGKGHGGHGGHGGHHGGHGGHHSGGSAAHGNSSHSPGVASGNTVQVPVQVPVNACGNSVDVVGIGNPTTGNDCANAGGHSTHKPGNPGQPPHPGKPKPHVPPHNPPGAEHPGHKPPKPHTPDHKPEGPKPDVKPAHKPAGERPAHTTPVAHTGPVTDVKSENRPAAVAEKAVELAHTGAGQLGMAGAASLGLLLGGAVIYRRSRAAQS</sequence>
<keyword evidence="4 10" id="KW-0732">Signal</keyword>
<organism evidence="12 13">
    <name type="scientific">Streptomyces stramineus</name>
    <dbReference type="NCBI Taxonomy" id="173861"/>
    <lineage>
        <taxon>Bacteria</taxon>
        <taxon>Bacillati</taxon>
        <taxon>Actinomycetota</taxon>
        <taxon>Actinomycetes</taxon>
        <taxon>Kitasatosporales</taxon>
        <taxon>Streptomycetaceae</taxon>
        <taxon>Streptomyces</taxon>
    </lineage>
</organism>
<evidence type="ECO:0000256" key="9">
    <source>
        <dbReference type="SAM" id="Phobius"/>
    </source>
</evidence>
<keyword evidence="9" id="KW-0812">Transmembrane</keyword>
<evidence type="ECO:0000256" key="6">
    <source>
        <dbReference type="ARBA" id="ARBA00023087"/>
    </source>
</evidence>
<accession>A0ABP3JJG5</accession>
<dbReference type="Proteomes" id="UP001499895">
    <property type="component" value="Unassembled WGS sequence"/>
</dbReference>
<evidence type="ECO:0000313" key="12">
    <source>
        <dbReference type="EMBL" id="GAA0455561.1"/>
    </source>
</evidence>
<feature type="compositionally biased region" description="Basic and acidic residues" evidence="8">
    <location>
        <begin position="202"/>
        <end position="227"/>
    </location>
</feature>
<evidence type="ECO:0000256" key="3">
    <source>
        <dbReference type="ARBA" id="ARBA00022525"/>
    </source>
</evidence>
<feature type="region of interest" description="Disordered" evidence="8">
    <location>
        <begin position="155"/>
        <end position="247"/>
    </location>
</feature>
<reference evidence="13" key="1">
    <citation type="journal article" date="2019" name="Int. J. Syst. Evol. Microbiol.">
        <title>The Global Catalogue of Microorganisms (GCM) 10K type strain sequencing project: providing services to taxonomists for standard genome sequencing and annotation.</title>
        <authorList>
            <consortium name="The Broad Institute Genomics Platform"/>
            <consortium name="The Broad Institute Genome Sequencing Center for Infectious Disease"/>
            <person name="Wu L."/>
            <person name="Ma J."/>
        </authorList>
    </citation>
    <scope>NUCLEOTIDE SEQUENCE [LARGE SCALE GENOMIC DNA]</scope>
    <source>
        <strain evidence="13">JCM 10649</strain>
    </source>
</reference>
<evidence type="ECO:0000256" key="7">
    <source>
        <dbReference type="PROSITE-ProRule" id="PRU01232"/>
    </source>
</evidence>
<comment type="caution">
    <text evidence="12">The sequence shown here is derived from an EMBL/GenBank/DDBJ whole genome shotgun (WGS) entry which is preliminary data.</text>
</comment>
<keyword evidence="2" id="KW-0134">Cell wall</keyword>
<comment type="subcellular location">
    <subcellularLocation>
        <location evidence="1">Secreted</location>
        <location evidence="1">Cell wall</location>
    </subcellularLocation>
</comment>
<keyword evidence="6 7" id="KW-0034">Amyloid</keyword>
<evidence type="ECO:0000256" key="1">
    <source>
        <dbReference type="ARBA" id="ARBA00004191"/>
    </source>
</evidence>
<evidence type="ECO:0000259" key="11">
    <source>
        <dbReference type="PROSITE" id="PS51884"/>
    </source>
</evidence>
<feature type="region of interest" description="Disordered" evidence="8">
    <location>
        <begin position="81"/>
        <end position="125"/>
    </location>
</feature>
<dbReference type="RefSeq" id="WP_344088389.1">
    <property type="nucleotide sequence ID" value="NZ_BAAAHB010000013.1"/>
</dbReference>
<evidence type="ECO:0000256" key="5">
    <source>
        <dbReference type="ARBA" id="ARBA00022889"/>
    </source>
</evidence>
<feature type="domain" description="Chaplin" evidence="11">
    <location>
        <begin position="118"/>
        <end position="158"/>
    </location>
</feature>
<keyword evidence="13" id="KW-1185">Reference proteome</keyword>
<proteinExistence type="predicted"/>
<protein>
    <submittedName>
        <fullName evidence="12">LAXTG-anchored chaplin ChpC</fullName>
    </submittedName>
</protein>
<feature type="signal peptide" evidence="10">
    <location>
        <begin position="1"/>
        <end position="29"/>
    </location>
</feature>
<gene>
    <name evidence="12" type="primary">chpC</name>
    <name evidence="12" type="ORF">GCM10009544_17850</name>
</gene>
<dbReference type="InterPro" id="IPR005528">
    <property type="entry name" value="ChpA-H"/>
</dbReference>